<gene>
    <name evidence="2" type="ORF">CPLU01_11783</name>
</gene>
<evidence type="ECO:0000256" key="1">
    <source>
        <dbReference type="SAM" id="MobiDB-lite"/>
    </source>
</evidence>
<accession>A0A8H6K1N1</accession>
<reference evidence="2" key="1">
    <citation type="journal article" date="2020" name="Phytopathology">
        <title>Genome Sequence Resources of Colletotrichum truncatum, C. plurivorum, C. musicola, and C. sojae: Four Species Pathogenic to Soybean (Glycine max).</title>
        <authorList>
            <person name="Rogerio F."/>
            <person name="Boufleur T.R."/>
            <person name="Ciampi-Guillardi M."/>
            <person name="Sukno S.A."/>
            <person name="Thon M.R."/>
            <person name="Massola Junior N.S."/>
            <person name="Baroncelli R."/>
        </authorList>
    </citation>
    <scope>NUCLEOTIDE SEQUENCE</scope>
    <source>
        <strain evidence="2">LFN00145</strain>
    </source>
</reference>
<proteinExistence type="predicted"/>
<comment type="caution">
    <text evidence="2">The sequence shown here is derived from an EMBL/GenBank/DDBJ whole genome shotgun (WGS) entry which is preliminary data.</text>
</comment>
<evidence type="ECO:0000313" key="2">
    <source>
        <dbReference type="EMBL" id="KAF6822816.1"/>
    </source>
</evidence>
<keyword evidence="3" id="KW-1185">Reference proteome</keyword>
<feature type="region of interest" description="Disordered" evidence="1">
    <location>
        <begin position="88"/>
        <end position="114"/>
    </location>
</feature>
<name>A0A8H6K1N1_9PEZI</name>
<dbReference type="EMBL" id="WIGO01000227">
    <property type="protein sequence ID" value="KAF6822816.1"/>
    <property type="molecule type" value="Genomic_DNA"/>
</dbReference>
<feature type="compositionally biased region" description="Polar residues" evidence="1">
    <location>
        <begin position="14"/>
        <end position="41"/>
    </location>
</feature>
<dbReference type="AlphaFoldDB" id="A0A8H6K1N1"/>
<dbReference type="Proteomes" id="UP000654918">
    <property type="component" value="Unassembled WGS sequence"/>
</dbReference>
<feature type="compositionally biased region" description="Basic and acidic residues" evidence="1">
    <location>
        <begin position="53"/>
        <end position="62"/>
    </location>
</feature>
<feature type="region of interest" description="Disordered" evidence="1">
    <location>
        <begin position="1"/>
        <end position="65"/>
    </location>
</feature>
<evidence type="ECO:0000313" key="3">
    <source>
        <dbReference type="Proteomes" id="UP000654918"/>
    </source>
</evidence>
<protein>
    <submittedName>
        <fullName evidence="2">Uncharacterized protein</fullName>
    </submittedName>
</protein>
<organism evidence="2 3">
    <name type="scientific">Colletotrichum plurivorum</name>
    <dbReference type="NCBI Taxonomy" id="2175906"/>
    <lineage>
        <taxon>Eukaryota</taxon>
        <taxon>Fungi</taxon>
        <taxon>Dikarya</taxon>
        <taxon>Ascomycota</taxon>
        <taxon>Pezizomycotina</taxon>
        <taxon>Sordariomycetes</taxon>
        <taxon>Hypocreomycetidae</taxon>
        <taxon>Glomerellales</taxon>
        <taxon>Glomerellaceae</taxon>
        <taxon>Colletotrichum</taxon>
        <taxon>Colletotrichum orchidearum species complex</taxon>
    </lineage>
</organism>
<sequence length="321" mass="35130">MWMSSNAMKADDLSNCNLSEEKTTSTYGKSANDGPSGTDCTVSPGDRFPGADAGREREDRAASPDSLVTTNLKAYVDAILSEIRRDKSLSQGDRARRGGKCSISAVDSPAAQPADRRIRLHAPPAEPAATPPPFDEDLQAVSPGISLHRTGPDSAFYRTVIANLEPRISGPTDIVACDDRGCHLLYSGGVGIATHRRVNHYLRDWFVRLRETEPVLKSVSVLGLMKILRLTKHYKLGRVVVERQEDGHDEVEISENTLVNMIQSAAARDGPIDELRLLAGICSWINLNGVHLTDMIGDVEKLCRDIDDATIIRTFRINEAD</sequence>